<gene>
    <name evidence="1" type="ORF">CDAR_22701</name>
</gene>
<sequence length="124" mass="14125">MVLHASNHPLHPSNLKENGQVLLESDNPAPLHHSEVPAETTQEILMRELQTLQIFKDNDVTPIIGMVNQLRLDFIMPLPIGMNIPGCQILKVKGFTSFSPSRAQRNNFPIYKLVVQRLRHKYAH</sequence>
<protein>
    <submittedName>
        <fullName evidence="1">Uncharacterized protein</fullName>
    </submittedName>
</protein>
<organism evidence="1 2">
    <name type="scientific">Caerostris darwini</name>
    <dbReference type="NCBI Taxonomy" id="1538125"/>
    <lineage>
        <taxon>Eukaryota</taxon>
        <taxon>Metazoa</taxon>
        <taxon>Ecdysozoa</taxon>
        <taxon>Arthropoda</taxon>
        <taxon>Chelicerata</taxon>
        <taxon>Arachnida</taxon>
        <taxon>Araneae</taxon>
        <taxon>Araneomorphae</taxon>
        <taxon>Entelegynae</taxon>
        <taxon>Araneoidea</taxon>
        <taxon>Araneidae</taxon>
        <taxon>Caerostris</taxon>
    </lineage>
</organism>
<proteinExistence type="predicted"/>
<dbReference type="AlphaFoldDB" id="A0AAV4RZ62"/>
<name>A0AAV4RZ62_9ARAC</name>
<dbReference type="EMBL" id="BPLQ01007033">
    <property type="protein sequence ID" value="GIY27193.1"/>
    <property type="molecule type" value="Genomic_DNA"/>
</dbReference>
<reference evidence="1 2" key="1">
    <citation type="submission" date="2021-06" db="EMBL/GenBank/DDBJ databases">
        <title>Caerostris darwini draft genome.</title>
        <authorList>
            <person name="Kono N."/>
            <person name="Arakawa K."/>
        </authorList>
    </citation>
    <scope>NUCLEOTIDE SEQUENCE [LARGE SCALE GENOMIC DNA]</scope>
</reference>
<comment type="caution">
    <text evidence="1">The sequence shown here is derived from an EMBL/GenBank/DDBJ whole genome shotgun (WGS) entry which is preliminary data.</text>
</comment>
<evidence type="ECO:0000313" key="1">
    <source>
        <dbReference type="EMBL" id="GIY27193.1"/>
    </source>
</evidence>
<evidence type="ECO:0000313" key="2">
    <source>
        <dbReference type="Proteomes" id="UP001054837"/>
    </source>
</evidence>
<accession>A0AAV4RZ62</accession>
<dbReference type="Proteomes" id="UP001054837">
    <property type="component" value="Unassembled WGS sequence"/>
</dbReference>
<keyword evidence="2" id="KW-1185">Reference proteome</keyword>